<dbReference type="InterPro" id="IPR043519">
    <property type="entry name" value="NT_sf"/>
</dbReference>
<accession>A0ABS1BJS1</accession>
<dbReference type="InterPro" id="IPR002934">
    <property type="entry name" value="Polymerase_NTP_transf_dom"/>
</dbReference>
<reference evidence="2 3" key="1">
    <citation type="submission" date="2020-12" db="EMBL/GenBank/DDBJ databases">
        <title>Bacterial novel species Pedobacter sp. SD-b isolated from soil.</title>
        <authorList>
            <person name="Jung H.-Y."/>
        </authorList>
    </citation>
    <scope>NUCLEOTIDE SEQUENCE [LARGE SCALE GENOMIC DNA]</scope>
    <source>
        <strain evidence="2 3">SD-b</strain>
    </source>
</reference>
<evidence type="ECO:0000313" key="2">
    <source>
        <dbReference type="EMBL" id="MBK0383125.1"/>
    </source>
</evidence>
<keyword evidence="3" id="KW-1185">Reference proteome</keyword>
<dbReference type="Gene3D" id="3.30.460.10">
    <property type="entry name" value="Beta Polymerase, domain 2"/>
    <property type="match status" value="1"/>
</dbReference>
<dbReference type="Proteomes" id="UP000660024">
    <property type="component" value="Unassembled WGS sequence"/>
</dbReference>
<evidence type="ECO:0000259" key="1">
    <source>
        <dbReference type="Pfam" id="PF01909"/>
    </source>
</evidence>
<name>A0ABS1BJS1_9SPHI</name>
<feature type="domain" description="Polymerase nucleotidyl transferase" evidence="1">
    <location>
        <begin position="5"/>
        <end position="34"/>
    </location>
</feature>
<sequence length="44" mass="4922">MILPIQVWAYGSRVNGDAHVGSDLDLVIRTPDLKRLSLDIFLNV</sequence>
<protein>
    <submittedName>
        <fullName evidence="2">Nucleotidyltransferase domain-containing protein</fullName>
    </submittedName>
</protein>
<dbReference type="SUPFAM" id="SSF81301">
    <property type="entry name" value="Nucleotidyltransferase"/>
    <property type="match status" value="1"/>
</dbReference>
<dbReference type="Pfam" id="PF01909">
    <property type="entry name" value="NTP_transf_2"/>
    <property type="match status" value="1"/>
</dbReference>
<organism evidence="2 3">
    <name type="scientific">Pedobacter segetis</name>
    <dbReference type="NCBI Taxonomy" id="2793069"/>
    <lineage>
        <taxon>Bacteria</taxon>
        <taxon>Pseudomonadati</taxon>
        <taxon>Bacteroidota</taxon>
        <taxon>Sphingobacteriia</taxon>
        <taxon>Sphingobacteriales</taxon>
        <taxon>Sphingobacteriaceae</taxon>
        <taxon>Pedobacter</taxon>
    </lineage>
</organism>
<proteinExistence type="predicted"/>
<gene>
    <name evidence="2" type="ORF">I5M32_09160</name>
</gene>
<evidence type="ECO:0000313" key="3">
    <source>
        <dbReference type="Proteomes" id="UP000660024"/>
    </source>
</evidence>
<dbReference type="EMBL" id="JAEHFY010000011">
    <property type="protein sequence ID" value="MBK0383125.1"/>
    <property type="molecule type" value="Genomic_DNA"/>
</dbReference>
<comment type="caution">
    <text evidence="2">The sequence shown here is derived from an EMBL/GenBank/DDBJ whole genome shotgun (WGS) entry which is preliminary data.</text>
</comment>